<name>A0ABM7UT28_9LEPT</name>
<evidence type="ECO:0000313" key="2">
    <source>
        <dbReference type="EMBL" id="BDA80746.1"/>
    </source>
</evidence>
<sequence>MKKKYLIYLALFGIPNMLFPSPEETVNPNEIFVGDKVVYEITFRSPLPTTLSYPEGEIYNEASPDLPAYKILSAEKRNNSLQLTIRFYEPGDYTLPVTWEENGETIRVQRIIKVKSQLTGDEKDLEDIEPPISFSGSYLLRLIFFILLLLSICYLAYAFYLYRRKNRKIVNATWEEIPFLENRLAKLYLIEGMLRSETVQLKEFVYQISSYCKEEYSYRLSYNLLAFTDEEFLTYLYDRSSLTDQKLREIRSFFRESKYTDRNETLTGEEAKRLWIEWKEKLGL</sequence>
<proteinExistence type="predicted"/>
<dbReference type="NCBIfam" id="NF047493">
    <property type="entry name" value="LB_053_fam"/>
    <property type="match status" value="1"/>
</dbReference>
<dbReference type="EMBL" id="AP025029">
    <property type="protein sequence ID" value="BDA80746.1"/>
    <property type="molecule type" value="Genomic_DNA"/>
</dbReference>
<accession>A0ABM7UT28</accession>
<dbReference type="RefSeq" id="WP_109022437.1">
    <property type="nucleotide sequence ID" value="NZ_AP025029.1"/>
</dbReference>
<organism evidence="2 3">
    <name type="scientific">Leptospira kobayashii</name>
    <dbReference type="NCBI Taxonomy" id="1917830"/>
    <lineage>
        <taxon>Bacteria</taxon>
        <taxon>Pseudomonadati</taxon>
        <taxon>Spirochaetota</taxon>
        <taxon>Spirochaetia</taxon>
        <taxon>Leptospirales</taxon>
        <taxon>Leptospiraceae</taxon>
        <taxon>Leptospira</taxon>
    </lineage>
</organism>
<evidence type="ECO:0008006" key="4">
    <source>
        <dbReference type="Google" id="ProtNLM"/>
    </source>
</evidence>
<keyword evidence="1" id="KW-1133">Transmembrane helix</keyword>
<evidence type="ECO:0000313" key="3">
    <source>
        <dbReference type="Proteomes" id="UP000245263"/>
    </source>
</evidence>
<keyword evidence="3" id="KW-1185">Reference proteome</keyword>
<evidence type="ECO:0000256" key="1">
    <source>
        <dbReference type="SAM" id="Phobius"/>
    </source>
</evidence>
<dbReference type="Proteomes" id="UP000245263">
    <property type="component" value="Chromosome 2"/>
</dbReference>
<feature type="transmembrane region" description="Helical" evidence="1">
    <location>
        <begin position="138"/>
        <end position="162"/>
    </location>
</feature>
<keyword evidence="1" id="KW-0472">Membrane</keyword>
<gene>
    <name evidence="2" type="ORF">LPTSP3_g36760</name>
</gene>
<protein>
    <recommendedName>
        <fullName evidence="4">DUF4129 domain-containing protein</fullName>
    </recommendedName>
</protein>
<keyword evidence="1" id="KW-0812">Transmembrane</keyword>
<reference evidence="2 3" key="1">
    <citation type="submission" date="2021-08" db="EMBL/GenBank/DDBJ databases">
        <title>Complete genome sequence of Leptospira kobayashii strain E30.</title>
        <authorList>
            <person name="Nakao R."/>
            <person name="Nakamura S."/>
            <person name="Masuzawa T."/>
            <person name="Koizumi N."/>
        </authorList>
    </citation>
    <scope>NUCLEOTIDE SEQUENCE [LARGE SCALE GENOMIC DNA]</scope>
    <source>
        <strain evidence="2 3">E30</strain>
    </source>
</reference>